<dbReference type="Proteomes" id="UP000000305">
    <property type="component" value="Unassembled WGS sequence"/>
</dbReference>
<reference evidence="1 2" key="1">
    <citation type="journal article" date="2011" name="Science">
        <title>The ecoresponsive genome of Daphnia pulex.</title>
        <authorList>
            <person name="Colbourne J.K."/>
            <person name="Pfrender M.E."/>
            <person name="Gilbert D."/>
            <person name="Thomas W.K."/>
            <person name="Tucker A."/>
            <person name="Oakley T.H."/>
            <person name="Tokishita S."/>
            <person name="Aerts A."/>
            <person name="Arnold G.J."/>
            <person name="Basu M.K."/>
            <person name="Bauer D.J."/>
            <person name="Caceres C.E."/>
            <person name="Carmel L."/>
            <person name="Casola C."/>
            <person name="Choi J.H."/>
            <person name="Detter J.C."/>
            <person name="Dong Q."/>
            <person name="Dusheyko S."/>
            <person name="Eads B.D."/>
            <person name="Frohlich T."/>
            <person name="Geiler-Samerotte K.A."/>
            <person name="Gerlach D."/>
            <person name="Hatcher P."/>
            <person name="Jogdeo S."/>
            <person name="Krijgsveld J."/>
            <person name="Kriventseva E.V."/>
            <person name="Kultz D."/>
            <person name="Laforsch C."/>
            <person name="Lindquist E."/>
            <person name="Lopez J."/>
            <person name="Manak J.R."/>
            <person name="Muller J."/>
            <person name="Pangilinan J."/>
            <person name="Patwardhan R.P."/>
            <person name="Pitluck S."/>
            <person name="Pritham E.J."/>
            <person name="Rechtsteiner A."/>
            <person name="Rho M."/>
            <person name="Rogozin I.B."/>
            <person name="Sakarya O."/>
            <person name="Salamov A."/>
            <person name="Schaack S."/>
            <person name="Shapiro H."/>
            <person name="Shiga Y."/>
            <person name="Skalitzky C."/>
            <person name="Smith Z."/>
            <person name="Souvorov A."/>
            <person name="Sung W."/>
            <person name="Tang Z."/>
            <person name="Tsuchiya D."/>
            <person name="Tu H."/>
            <person name="Vos H."/>
            <person name="Wang M."/>
            <person name="Wolf Y.I."/>
            <person name="Yamagata H."/>
            <person name="Yamada T."/>
            <person name="Ye Y."/>
            <person name="Shaw J.R."/>
            <person name="Andrews J."/>
            <person name="Crease T.J."/>
            <person name="Tang H."/>
            <person name="Lucas S.M."/>
            <person name="Robertson H.M."/>
            <person name="Bork P."/>
            <person name="Koonin E.V."/>
            <person name="Zdobnov E.M."/>
            <person name="Grigoriev I.V."/>
            <person name="Lynch M."/>
            <person name="Boore J.L."/>
        </authorList>
    </citation>
    <scope>NUCLEOTIDE SEQUENCE [LARGE SCALE GENOMIC DNA]</scope>
</reference>
<evidence type="ECO:0000313" key="1">
    <source>
        <dbReference type="EMBL" id="EFX88161.1"/>
    </source>
</evidence>
<dbReference type="HOGENOM" id="CLU_2742614_0_0_1"/>
<dbReference type="InParanoid" id="E9FXU3"/>
<protein>
    <submittedName>
        <fullName evidence="1">Uncharacterized protein</fullName>
    </submittedName>
</protein>
<dbReference type="AlphaFoldDB" id="E9FXU3"/>
<evidence type="ECO:0000313" key="2">
    <source>
        <dbReference type="Proteomes" id="UP000000305"/>
    </source>
</evidence>
<name>E9FXU3_DAPPU</name>
<accession>E9FXU3</accession>
<keyword evidence="2" id="KW-1185">Reference proteome</keyword>
<organism evidence="1 2">
    <name type="scientific">Daphnia pulex</name>
    <name type="common">Water flea</name>
    <dbReference type="NCBI Taxonomy" id="6669"/>
    <lineage>
        <taxon>Eukaryota</taxon>
        <taxon>Metazoa</taxon>
        <taxon>Ecdysozoa</taxon>
        <taxon>Arthropoda</taxon>
        <taxon>Crustacea</taxon>
        <taxon>Branchiopoda</taxon>
        <taxon>Diplostraca</taxon>
        <taxon>Cladocera</taxon>
        <taxon>Anomopoda</taxon>
        <taxon>Daphniidae</taxon>
        <taxon>Daphnia</taxon>
    </lineage>
</organism>
<gene>
    <name evidence="1" type="ORF">DAPPUDRAFT_311758</name>
</gene>
<dbReference type="KEGG" id="dpx:DAPPUDRAFT_311758"/>
<sequence length="71" mass="8043">MDGEKSFDSYLRDLFEHSAAKVLQHDTNSEILGLRPTCAQILVICKIIKEYCIFVEETGNQEEIYGGEDTS</sequence>
<dbReference type="EMBL" id="GL732526">
    <property type="protein sequence ID" value="EFX88161.1"/>
    <property type="molecule type" value="Genomic_DNA"/>
</dbReference>
<proteinExistence type="predicted"/>